<evidence type="ECO:0000313" key="1">
    <source>
        <dbReference type="EMBL" id="CAG8847542.1"/>
    </source>
</evidence>
<keyword evidence="2" id="KW-1185">Reference proteome</keyword>
<reference evidence="1" key="1">
    <citation type="submission" date="2021-06" db="EMBL/GenBank/DDBJ databases">
        <authorList>
            <person name="Kallberg Y."/>
            <person name="Tangrot J."/>
            <person name="Rosling A."/>
        </authorList>
    </citation>
    <scope>NUCLEOTIDE SEQUENCE</scope>
    <source>
        <strain evidence="1">MA461A</strain>
    </source>
</reference>
<gene>
    <name evidence="1" type="ORF">RPERSI_LOCUS34683</name>
</gene>
<dbReference type="Proteomes" id="UP000789920">
    <property type="component" value="Unassembled WGS sequence"/>
</dbReference>
<proteinExistence type="predicted"/>
<organism evidence="1 2">
    <name type="scientific">Racocetra persica</name>
    <dbReference type="NCBI Taxonomy" id="160502"/>
    <lineage>
        <taxon>Eukaryota</taxon>
        <taxon>Fungi</taxon>
        <taxon>Fungi incertae sedis</taxon>
        <taxon>Mucoromycota</taxon>
        <taxon>Glomeromycotina</taxon>
        <taxon>Glomeromycetes</taxon>
        <taxon>Diversisporales</taxon>
        <taxon>Gigasporaceae</taxon>
        <taxon>Racocetra</taxon>
    </lineage>
</organism>
<evidence type="ECO:0000313" key="2">
    <source>
        <dbReference type="Proteomes" id="UP000789920"/>
    </source>
</evidence>
<dbReference type="EMBL" id="CAJVQC010156469">
    <property type="protein sequence ID" value="CAG8847542.1"/>
    <property type="molecule type" value="Genomic_DNA"/>
</dbReference>
<comment type="caution">
    <text evidence="1">The sequence shown here is derived from an EMBL/GenBank/DDBJ whole genome shotgun (WGS) entry which is preliminary data.</text>
</comment>
<sequence length="90" mass="10770">MDTPEEESDSSDEYRLEEEEEEEILPDWMILKETDFSIQICNSSDLDMSTFIQRAYEENVEDHRINNSANSIFDYRTLNDKQKLILDRIE</sequence>
<protein>
    <submittedName>
        <fullName evidence="1">24233_t:CDS:1</fullName>
    </submittedName>
</protein>
<feature type="non-terminal residue" evidence="1">
    <location>
        <position position="90"/>
    </location>
</feature>
<name>A0ACA9SUL1_9GLOM</name>
<feature type="non-terminal residue" evidence="1">
    <location>
        <position position="1"/>
    </location>
</feature>
<accession>A0ACA9SUL1</accession>